<feature type="transmembrane region" description="Helical" evidence="1">
    <location>
        <begin position="14"/>
        <end position="34"/>
    </location>
</feature>
<dbReference type="PATRIC" id="fig|1423776.4.peg.1578"/>
<dbReference type="Proteomes" id="UP000051160">
    <property type="component" value="Unassembled WGS sequence"/>
</dbReference>
<comment type="caution">
    <text evidence="2">The sequence shown here is derived from an EMBL/GenBank/DDBJ whole genome shotgun (WGS) entry which is preliminary data.</text>
</comment>
<accession>A0A0R1LYJ3</accession>
<gene>
    <name evidence="2" type="ORF">FD04_GL001559</name>
</gene>
<feature type="transmembrane region" description="Helical" evidence="1">
    <location>
        <begin position="74"/>
        <end position="103"/>
    </location>
</feature>
<evidence type="ECO:0000313" key="2">
    <source>
        <dbReference type="EMBL" id="KRK97530.1"/>
    </source>
</evidence>
<proteinExistence type="predicted"/>
<feature type="transmembrane region" description="Helical" evidence="1">
    <location>
        <begin position="40"/>
        <end position="62"/>
    </location>
</feature>
<keyword evidence="1" id="KW-0472">Membrane</keyword>
<evidence type="ECO:0000256" key="1">
    <source>
        <dbReference type="SAM" id="Phobius"/>
    </source>
</evidence>
<keyword evidence="1" id="KW-1133">Transmembrane helix</keyword>
<organism evidence="2 3">
    <name type="scientific">Secundilactobacillus odoratitofui DSM 19909 = JCM 15043</name>
    <dbReference type="NCBI Taxonomy" id="1423776"/>
    <lineage>
        <taxon>Bacteria</taxon>
        <taxon>Bacillati</taxon>
        <taxon>Bacillota</taxon>
        <taxon>Bacilli</taxon>
        <taxon>Lactobacillales</taxon>
        <taxon>Lactobacillaceae</taxon>
        <taxon>Secundilactobacillus</taxon>
    </lineage>
</organism>
<sequence>MVAFFDIKSYLEEISMPFFAILLDIITVATYLFQTSHGSTGVYIVGLIVQVVATLLLIGWCFTFRGRKYRNGWLFGLFSATISYGIILVSAAINALVLALYVMNVMGINHVIFQR</sequence>
<dbReference type="AlphaFoldDB" id="A0A0R1LYJ3"/>
<protein>
    <submittedName>
        <fullName evidence="2">Uncharacterized protein</fullName>
    </submittedName>
</protein>
<keyword evidence="1" id="KW-0812">Transmembrane</keyword>
<name>A0A0R1LYJ3_9LACO</name>
<dbReference type="EMBL" id="AZEE01000029">
    <property type="protein sequence ID" value="KRK97530.1"/>
    <property type="molecule type" value="Genomic_DNA"/>
</dbReference>
<reference evidence="2 3" key="1">
    <citation type="journal article" date="2015" name="Genome Announc.">
        <title>Expanding the biotechnology potential of lactobacilli through comparative genomics of 213 strains and associated genera.</title>
        <authorList>
            <person name="Sun Z."/>
            <person name="Harris H.M."/>
            <person name="McCann A."/>
            <person name="Guo C."/>
            <person name="Argimon S."/>
            <person name="Zhang W."/>
            <person name="Yang X."/>
            <person name="Jeffery I.B."/>
            <person name="Cooney J.C."/>
            <person name="Kagawa T.F."/>
            <person name="Liu W."/>
            <person name="Song Y."/>
            <person name="Salvetti E."/>
            <person name="Wrobel A."/>
            <person name="Rasinkangas P."/>
            <person name="Parkhill J."/>
            <person name="Rea M.C."/>
            <person name="O'Sullivan O."/>
            <person name="Ritari J."/>
            <person name="Douillard F.P."/>
            <person name="Paul Ross R."/>
            <person name="Yang R."/>
            <person name="Briner A.E."/>
            <person name="Felis G.E."/>
            <person name="de Vos W.M."/>
            <person name="Barrangou R."/>
            <person name="Klaenhammer T.R."/>
            <person name="Caufield P.W."/>
            <person name="Cui Y."/>
            <person name="Zhang H."/>
            <person name="O'Toole P.W."/>
        </authorList>
    </citation>
    <scope>NUCLEOTIDE SEQUENCE [LARGE SCALE GENOMIC DNA]</scope>
    <source>
        <strain evidence="2 3">DSM 19909</strain>
    </source>
</reference>
<evidence type="ECO:0000313" key="3">
    <source>
        <dbReference type="Proteomes" id="UP000051160"/>
    </source>
</evidence>
<keyword evidence="3" id="KW-1185">Reference proteome</keyword>